<dbReference type="Proteomes" id="UP000576082">
    <property type="component" value="Unassembled WGS sequence"/>
</dbReference>
<dbReference type="Pfam" id="PF02810">
    <property type="entry name" value="SEC-C"/>
    <property type="match status" value="1"/>
</dbReference>
<protein>
    <submittedName>
        <fullName evidence="2">Sec-C motif domain protein</fullName>
    </submittedName>
</protein>
<feature type="domain" description="YchJ-like middle NTF2-like" evidence="1">
    <location>
        <begin position="31"/>
        <end position="131"/>
    </location>
</feature>
<keyword evidence="3" id="KW-1185">Reference proteome</keyword>
<dbReference type="SUPFAM" id="SSF54427">
    <property type="entry name" value="NTF2-like"/>
    <property type="match status" value="1"/>
</dbReference>
<dbReference type="RefSeq" id="WP_169659731.1">
    <property type="nucleotide sequence ID" value="NZ_JABANE010000102.1"/>
</dbReference>
<dbReference type="InterPro" id="IPR032710">
    <property type="entry name" value="NTF2-like_dom_sf"/>
</dbReference>
<dbReference type="PANTHER" id="PTHR33747:SF1">
    <property type="entry name" value="ADENYLATE CYCLASE-ASSOCIATED CAP C-TERMINAL DOMAIN-CONTAINING PROTEIN"/>
    <property type="match status" value="1"/>
</dbReference>
<comment type="caution">
    <text evidence="2">The sequence shown here is derived from an EMBL/GenBank/DDBJ whole genome shotgun (WGS) entry which is preliminary data.</text>
</comment>
<sequence length="133" mass="15386">MEKEKSCPCGSGKQYKDCCKIAHDDINNVITAEQLMRSRYSAYVLADGEYLHKSHHSKTRPKSRGERKETVKWAKAVEWKGLEIINKQQGLEGEDFGVVEFKAYFVERGRPSVIHEKSTFEKENGHWVYYSAL</sequence>
<dbReference type="EMBL" id="JABANE010000102">
    <property type="protein sequence ID" value="NME71516.1"/>
    <property type="molecule type" value="Genomic_DNA"/>
</dbReference>
<evidence type="ECO:0000313" key="2">
    <source>
        <dbReference type="EMBL" id="NME71516.1"/>
    </source>
</evidence>
<evidence type="ECO:0000259" key="1">
    <source>
        <dbReference type="Pfam" id="PF17775"/>
    </source>
</evidence>
<dbReference type="InterPro" id="IPR004027">
    <property type="entry name" value="SEC_C_motif"/>
</dbReference>
<dbReference type="InterPro" id="IPR048469">
    <property type="entry name" value="YchJ-like_M"/>
</dbReference>
<dbReference type="Pfam" id="PF17775">
    <property type="entry name" value="YchJ_M-like"/>
    <property type="match status" value="1"/>
</dbReference>
<reference evidence="2 3" key="1">
    <citation type="submission" date="2020-04" db="EMBL/GenBank/DDBJ databases">
        <title>Flammeovirga sp. SR4, a novel species isolated from seawater.</title>
        <authorList>
            <person name="Wang X."/>
        </authorList>
    </citation>
    <scope>NUCLEOTIDE SEQUENCE [LARGE SCALE GENOMIC DNA]</scope>
    <source>
        <strain evidence="2 3">ATCC 23126</strain>
    </source>
</reference>
<organism evidence="2 3">
    <name type="scientific">Flammeovirga aprica JL-4</name>
    <dbReference type="NCBI Taxonomy" id="694437"/>
    <lineage>
        <taxon>Bacteria</taxon>
        <taxon>Pseudomonadati</taxon>
        <taxon>Bacteroidota</taxon>
        <taxon>Cytophagia</taxon>
        <taxon>Cytophagales</taxon>
        <taxon>Flammeovirgaceae</taxon>
        <taxon>Flammeovirga</taxon>
    </lineage>
</organism>
<proteinExistence type="predicted"/>
<dbReference type="PANTHER" id="PTHR33747">
    <property type="entry name" value="UPF0225 PROTEIN SCO1677"/>
    <property type="match status" value="1"/>
</dbReference>
<dbReference type="Gene3D" id="3.10.450.50">
    <property type="match status" value="1"/>
</dbReference>
<name>A0A7X9XC77_9BACT</name>
<dbReference type="AlphaFoldDB" id="A0A7X9XC77"/>
<gene>
    <name evidence="2" type="ORF">HHU12_26350</name>
</gene>
<accession>A0A7X9XC77</accession>
<dbReference type="SUPFAM" id="SSF103642">
    <property type="entry name" value="Sec-C motif"/>
    <property type="match status" value="1"/>
</dbReference>
<evidence type="ECO:0000313" key="3">
    <source>
        <dbReference type="Proteomes" id="UP000576082"/>
    </source>
</evidence>